<dbReference type="EMBL" id="BBYR01000009">
    <property type="protein sequence ID" value="GAP34712.1"/>
    <property type="molecule type" value="Genomic_DNA"/>
</dbReference>
<feature type="compositionally biased region" description="Acidic residues" evidence="1">
    <location>
        <begin position="65"/>
        <end position="82"/>
    </location>
</feature>
<keyword evidence="3" id="KW-1185">Reference proteome</keyword>
<evidence type="ECO:0000313" key="2">
    <source>
        <dbReference type="EMBL" id="GAP34712.1"/>
    </source>
</evidence>
<dbReference type="STRING" id="1547922.ISF6_5420"/>
<sequence length="82" mass="9141">MLSQEVTMHTLNPSVPNPFAMLIDPQAVVTAMDRSDRLARLKRKIYRPLDKPLLARQDGTADYDREIDDDADEADDGVGLDG</sequence>
<evidence type="ECO:0000313" key="3">
    <source>
        <dbReference type="Proteomes" id="UP000037660"/>
    </source>
</evidence>
<dbReference type="AlphaFoldDB" id="A0A0K8NWE1"/>
<feature type="region of interest" description="Disordered" evidence="1">
    <location>
        <begin position="57"/>
        <end position="82"/>
    </location>
</feature>
<dbReference type="RefSeq" id="WP_082367989.1">
    <property type="nucleotide sequence ID" value="NZ_BBYR01000009.1"/>
</dbReference>
<reference evidence="3" key="1">
    <citation type="submission" date="2015-07" db="EMBL/GenBank/DDBJ databases">
        <title>Discovery of a poly(ethylene terephthalate assimilation.</title>
        <authorList>
            <person name="Yoshida S."/>
            <person name="Hiraga K."/>
            <person name="Takehana T."/>
            <person name="Taniguchi I."/>
            <person name="Yamaji H."/>
            <person name="Maeda Y."/>
            <person name="Toyohara K."/>
            <person name="Miyamoto K."/>
            <person name="Kimura Y."/>
            <person name="Oda K."/>
        </authorList>
    </citation>
    <scope>NUCLEOTIDE SEQUENCE [LARGE SCALE GENOMIC DNA]</scope>
    <source>
        <strain evidence="3">NBRC 110686 / TISTR 2288 / 201-F6</strain>
    </source>
</reference>
<evidence type="ECO:0000256" key="1">
    <source>
        <dbReference type="SAM" id="MobiDB-lite"/>
    </source>
</evidence>
<name>A0A0K8NWE1_PISS1</name>
<dbReference type="Proteomes" id="UP000037660">
    <property type="component" value="Unassembled WGS sequence"/>
</dbReference>
<organism evidence="2 3">
    <name type="scientific">Piscinibacter sakaiensis</name>
    <name type="common">Ideonella sakaiensis</name>
    <dbReference type="NCBI Taxonomy" id="1547922"/>
    <lineage>
        <taxon>Bacteria</taxon>
        <taxon>Pseudomonadati</taxon>
        <taxon>Pseudomonadota</taxon>
        <taxon>Betaproteobacteria</taxon>
        <taxon>Burkholderiales</taxon>
        <taxon>Sphaerotilaceae</taxon>
        <taxon>Piscinibacter</taxon>
    </lineage>
</organism>
<comment type="caution">
    <text evidence="2">The sequence shown here is derived from an EMBL/GenBank/DDBJ whole genome shotgun (WGS) entry which is preliminary data.</text>
</comment>
<reference evidence="2 3" key="2">
    <citation type="journal article" date="2016" name="Science">
        <title>A bacterium that degrades and assimilates poly(ethylene terephthalate).</title>
        <authorList>
            <person name="Yoshida S."/>
            <person name="Hiraga K."/>
            <person name="Takehana T."/>
            <person name="Taniguchi I."/>
            <person name="Yamaji H."/>
            <person name="Maeda Y."/>
            <person name="Toyohara K."/>
            <person name="Miyamoto K."/>
            <person name="Kimura Y."/>
            <person name="Oda K."/>
        </authorList>
    </citation>
    <scope>NUCLEOTIDE SEQUENCE [LARGE SCALE GENOMIC DNA]</scope>
    <source>
        <strain evidence="3">NBRC 110686 / TISTR 2288 / 201-F6</strain>
    </source>
</reference>
<protein>
    <submittedName>
        <fullName evidence="2">Uncharacterized protein</fullName>
    </submittedName>
</protein>
<gene>
    <name evidence="2" type="ORF">ISF6_5420</name>
</gene>
<accession>A0A0K8NWE1</accession>
<proteinExistence type="predicted"/>